<accession>A0A7G1QC45</accession>
<dbReference type="EMBL" id="LR778175">
    <property type="protein sequence ID" value="CAB1277642.1"/>
    <property type="molecule type" value="Genomic_DNA"/>
</dbReference>
<comment type="subunit">
    <text evidence="7">Consists of a catalytic RNA component (M1 or rnpB) and a protein subunit.</text>
</comment>
<keyword evidence="5 7" id="KW-0378">Hydrolase</keyword>
<name>A0A7G1QC45_9GAMM</name>
<comment type="catalytic activity">
    <reaction evidence="7">
        <text>Endonucleolytic cleavage of RNA, removing 5'-extranucleotides from tRNA precursor.</text>
        <dbReference type="EC" id="3.1.26.5"/>
    </reaction>
</comment>
<dbReference type="NCBIfam" id="TIGR00188">
    <property type="entry name" value="rnpA"/>
    <property type="match status" value="1"/>
</dbReference>
<dbReference type="InterPro" id="IPR014721">
    <property type="entry name" value="Ribsml_uS5_D2-typ_fold_subgr"/>
</dbReference>
<dbReference type="KEGG" id="ntg:NSCAC_1782"/>
<evidence type="ECO:0000256" key="6">
    <source>
        <dbReference type="ARBA" id="ARBA00022884"/>
    </source>
</evidence>
<protein>
    <recommendedName>
        <fullName evidence="7 8">Ribonuclease P protein component</fullName>
        <shortName evidence="7">RNase P protein</shortName>
        <shortName evidence="7">RNaseP protein</shortName>
        <ecNumber evidence="7 8">3.1.26.5</ecNumber>
    </recommendedName>
    <alternativeName>
        <fullName evidence="7">Protein C5</fullName>
    </alternativeName>
</protein>
<evidence type="ECO:0000313" key="9">
    <source>
        <dbReference type="EMBL" id="CAB1277642.1"/>
    </source>
</evidence>
<dbReference type="GO" id="GO:0042781">
    <property type="term" value="F:3'-tRNA processing endoribonuclease activity"/>
    <property type="evidence" value="ECO:0007669"/>
    <property type="project" value="TreeGrafter"/>
</dbReference>
<dbReference type="SUPFAM" id="SSF54211">
    <property type="entry name" value="Ribosomal protein S5 domain 2-like"/>
    <property type="match status" value="1"/>
</dbReference>
<keyword evidence="3 7" id="KW-0540">Nuclease</keyword>
<evidence type="ECO:0000256" key="2">
    <source>
        <dbReference type="ARBA" id="ARBA00022694"/>
    </source>
</evidence>
<dbReference type="GO" id="GO:0001682">
    <property type="term" value="P:tRNA 5'-leader removal"/>
    <property type="evidence" value="ECO:0007669"/>
    <property type="project" value="UniProtKB-UniRule"/>
</dbReference>
<dbReference type="InterPro" id="IPR000100">
    <property type="entry name" value="RNase_P"/>
</dbReference>
<evidence type="ECO:0000256" key="8">
    <source>
        <dbReference type="NCBIfam" id="TIGR00188"/>
    </source>
</evidence>
<comment type="similarity">
    <text evidence="7">Belongs to the RnpA family.</text>
</comment>
<organism evidence="9 10">
    <name type="scientific">Candidatus Nitrosacidococcus tergens</name>
    <dbReference type="NCBI Taxonomy" id="553981"/>
    <lineage>
        <taxon>Bacteria</taxon>
        <taxon>Pseudomonadati</taxon>
        <taxon>Pseudomonadota</taxon>
        <taxon>Gammaproteobacteria</taxon>
        <taxon>Chromatiales</taxon>
        <taxon>Chromatiaceae</taxon>
        <taxon>Candidatus Nitrosacidococcus</taxon>
    </lineage>
</organism>
<evidence type="ECO:0000256" key="4">
    <source>
        <dbReference type="ARBA" id="ARBA00022759"/>
    </source>
</evidence>
<dbReference type="RefSeq" id="WP_197744414.1">
    <property type="nucleotide sequence ID" value="NZ_LR778175.1"/>
</dbReference>
<dbReference type="PANTHER" id="PTHR33992:SF1">
    <property type="entry name" value="RIBONUCLEASE P PROTEIN COMPONENT"/>
    <property type="match status" value="1"/>
</dbReference>
<dbReference type="PROSITE" id="PS00648">
    <property type="entry name" value="RIBONUCLEASE_P"/>
    <property type="match status" value="1"/>
</dbReference>
<gene>
    <name evidence="7 9" type="primary">rnpA</name>
    <name evidence="9" type="ORF">NSCAC_1782</name>
</gene>
<dbReference type="GO" id="GO:0030677">
    <property type="term" value="C:ribonuclease P complex"/>
    <property type="evidence" value="ECO:0007669"/>
    <property type="project" value="TreeGrafter"/>
</dbReference>
<keyword evidence="4 7" id="KW-0255">Endonuclease</keyword>
<evidence type="ECO:0000313" key="10">
    <source>
        <dbReference type="Proteomes" id="UP000516072"/>
    </source>
</evidence>
<proteinExistence type="inferred from homology"/>
<dbReference type="PANTHER" id="PTHR33992">
    <property type="entry name" value="RIBONUCLEASE P PROTEIN COMPONENT"/>
    <property type="match status" value="1"/>
</dbReference>
<evidence type="ECO:0000256" key="1">
    <source>
        <dbReference type="ARBA" id="ARBA00002663"/>
    </source>
</evidence>
<evidence type="ECO:0000256" key="7">
    <source>
        <dbReference type="HAMAP-Rule" id="MF_00227"/>
    </source>
</evidence>
<keyword evidence="6 7" id="KW-0694">RNA-binding</keyword>
<keyword evidence="2 7" id="KW-0819">tRNA processing</keyword>
<dbReference type="GO" id="GO:0004526">
    <property type="term" value="F:ribonuclease P activity"/>
    <property type="evidence" value="ECO:0007669"/>
    <property type="project" value="UniProtKB-UniRule"/>
</dbReference>
<keyword evidence="10" id="KW-1185">Reference proteome</keyword>
<dbReference type="AlphaFoldDB" id="A0A7G1QC45"/>
<evidence type="ECO:0000256" key="5">
    <source>
        <dbReference type="ARBA" id="ARBA00022801"/>
    </source>
</evidence>
<dbReference type="Gene3D" id="3.30.230.10">
    <property type="match status" value="1"/>
</dbReference>
<reference evidence="9 10" key="1">
    <citation type="submission" date="2020-03" db="EMBL/GenBank/DDBJ databases">
        <authorList>
            <person name="Picone N."/>
        </authorList>
    </citation>
    <scope>NUCLEOTIDE SEQUENCE [LARGE SCALE GENOMIC DNA]</scope>
    <source>
        <strain evidence="9">NSCAC1</strain>
    </source>
</reference>
<dbReference type="EC" id="3.1.26.5" evidence="7 8"/>
<dbReference type="InterPro" id="IPR020568">
    <property type="entry name" value="Ribosomal_Su5_D2-typ_SF"/>
</dbReference>
<evidence type="ECO:0000256" key="3">
    <source>
        <dbReference type="ARBA" id="ARBA00022722"/>
    </source>
</evidence>
<dbReference type="Proteomes" id="UP000516072">
    <property type="component" value="Chromosome"/>
</dbReference>
<dbReference type="InterPro" id="IPR020539">
    <property type="entry name" value="RNase_P_CS"/>
</dbReference>
<sequence>MKQLSFTRLMRLHRPIEFKQVFTTEKKVQSKIFTIFYRLNELSYPRLGMVIPRRHLSRAFDRNQIKRLVREGFRHRQKWLDGYDLIILSKKCISRSTYSELASTLDYQWEYLIKDFNIE</sequence>
<dbReference type="GO" id="GO:0000049">
    <property type="term" value="F:tRNA binding"/>
    <property type="evidence" value="ECO:0007669"/>
    <property type="project" value="UniProtKB-UniRule"/>
</dbReference>
<dbReference type="Pfam" id="PF00825">
    <property type="entry name" value="Ribonuclease_P"/>
    <property type="match status" value="1"/>
</dbReference>
<dbReference type="HAMAP" id="MF_00227">
    <property type="entry name" value="RNase_P"/>
    <property type="match status" value="1"/>
</dbReference>
<comment type="function">
    <text evidence="1 7">RNaseP catalyzes the removal of the 5'-leader sequence from pre-tRNA to produce the mature 5'-terminus. It can also cleave other RNA substrates such as 4.5S RNA. The protein component plays an auxiliary but essential role in vivo by binding to the 5'-leader sequence and broadening the substrate specificity of the ribozyme.</text>
</comment>